<comment type="caution">
    <text evidence="3">The sequence shown here is derived from an EMBL/GenBank/DDBJ whole genome shotgun (WGS) entry which is preliminary data.</text>
</comment>
<name>A0ABP7D2T8_9MICC</name>
<dbReference type="SUPFAM" id="SSF55811">
    <property type="entry name" value="Nudix"/>
    <property type="match status" value="1"/>
</dbReference>
<proteinExistence type="predicted"/>
<dbReference type="InterPro" id="IPR029033">
    <property type="entry name" value="His_PPase_superfam"/>
</dbReference>
<dbReference type="SMART" id="SM00855">
    <property type="entry name" value="PGAM"/>
    <property type="match status" value="1"/>
</dbReference>
<dbReference type="InterPro" id="IPR015797">
    <property type="entry name" value="NUDIX_hydrolase-like_dom_sf"/>
</dbReference>
<dbReference type="CDD" id="cd07040">
    <property type="entry name" value="HP"/>
    <property type="match status" value="1"/>
</dbReference>
<dbReference type="InterPro" id="IPR000086">
    <property type="entry name" value="NUDIX_hydrolase_dom"/>
</dbReference>
<keyword evidence="1 3" id="KW-0378">Hydrolase</keyword>
<dbReference type="GO" id="GO:0016787">
    <property type="term" value="F:hydrolase activity"/>
    <property type="evidence" value="ECO:0007669"/>
    <property type="project" value="UniProtKB-KW"/>
</dbReference>
<dbReference type="PANTHER" id="PTHR21340:SF0">
    <property type="entry name" value="BIS(5'-NUCLEOSYL)-TETRAPHOSPHATASE [ASYMMETRICAL]"/>
    <property type="match status" value="1"/>
</dbReference>
<dbReference type="Gene3D" id="3.90.79.10">
    <property type="entry name" value="Nucleoside Triphosphate Pyrophosphohydrolase"/>
    <property type="match status" value="1"/>
</dbReference>
<dbReference type="PANTHER" id="PTHR21340">
    <property type="entry name" value="DIADENOSINE 5,5-P1,P4-TETRAPHOSPHATE PYROPHOSPHOHYDROLASE MUTT"/>
    <property type="match status" value="1"/>
</dbReference>
<keyword evidence="4" id="KW-1185">Reference proteome</keyword>
<dbReference type="Gene3D" id="3.40.50.1240">
    <property type="entry name" value="Phosphoglycerate mutase-like"/>
    <property type="match status" value="1"/>
</dbReference>
<dbReference type="Pfam" id="PF00293">
    <property type="entry name" value="NUDIX"/>
    <property type="match status" value="1"/>
</dbReference>
<dbReference type="PROSITE" id="PS00893">
    <property type="entry name" value="NUDIX_BOX"/>
    <property type="match status" value="1"/>
</dbReference>
<dbReference type="Proteomes" id="UP001501536">
    <property type="component" value="Unassembled WGS sequence"/>
</dbReference>
<evidence type="ECO:0000313" key="3">
    <source>
        <dbReference type="EMBL" id="GAA3698700.1"/>
    </source>
</evidence>
<evidence type="ECO:0000313" key="4">
    <source>
        <dbReference type="Proteomes" id="UP001501536"/>
    </source>
</evidence>
<dbReference type="SUPFAM" id="SSF53254">
    <property type="entry name" value="Phosphoglycerate mutase-like"/>
    <property type="match status" value="1"/>
</dbReference>
<dbReference type="InterPro" id="IPR013078">
    <property type="entry name" value="His_Pase_superF_clade-1"/>
</dbReference>
<organism evidence="3 4">
    <name type="scientific">Zhihengliuella alba</name>
    <dbReference type="NCBI Taxonomy" id="547018"/>
    <lineage>
        <taxon>Bacteria</taxon>
        <taxon>Bacillati</taxon>
        <taxon>Actinomycetota</taxon>
        <taxon>Actinomycetes</taxon>
        <taxon>Micrococcales</taxon>
        <taxon>Micrococcaceae</taxon>
        <taxon>Zhihengliuella</taxon>
    </lineage>
</organism>
<dbReference type="Pfam" id="PF00300">
    <property type="entry name" value="His_Phos_1"/>
    <property type="match status" value="1"/>
</dbReference>
<dbReference type="PROSITE" id="PS51462">
    <property type="entry name" value="NUDIX"/>
    <property type="match status" value="1"/>
</dbReference>
<protein>
    <submittedName>
        <fullName evidence="3">NUDIX hydrolase</fullName>
    </submittedName>
</protein>
<accession>A0ABP7D2T8</accession>
<dbReference type="CDD" id="cd03673">
    <property type="entry name" value="NUDIX_Ap6A_hydrolase"/>
    <property type="match status" value="1"/>
</dbReference>
<evidence type="ECO:0000256" key="1">
    <source>
        <dbReference type="ARBA" id="ARBA00022801"/>
    </source>
</evidence>
<dbReference type="InterPro" id="IPR020084">
    <property type="entry name" value="NUDIX_hydrolase_CS"/>
</dbReference>
<feature type="domain" description="Nudix hydrolase" evidence="2">
    <location>
        <begin position="17"/>
        <end position="142"/>
    </location>
</feature>
<reference evidence="4" key="1">
    <citation type="journal article" date="2019" name="Int. J. Syst. Evol. Microbiol.">
        <title>The Global Catalogue of Microorganisms (GCM) 10K type strain sequencing project: providing services to taxonomists for standard genome sequencing and annotation.</title>
        <authorList>
            <consortium name="The Broad Institute Genomics Platform"/>
            <consortium name="The Broad Institute Genome Sequencing Center for Infectious Disease"/>
            <person name="Wu L."/>
            <person name="Ma J."/>
        </authorList>
    </citation>
    <scope>NUCLEOTIDE SEQUENCE [LARGE SCALE GENOMIC DNA]</scope>
    <source>
        <strain evidence="4">JCM 16961</strain>
    </source>
</reference>
<gene>
    <name evidence="3" type="ORF">GCM10022377_09630</name>
</gene>
<dbReference type="InterPro" id="IPR051325">
    <property type="entry name" value="Nudix_hydrolase_domain"/>
</dbReference>
<sequence>MVAMCRSSDVPGTVESPAVVAAGVLPWRLRDDELQLLMIHRERYDDWSWPKGKRDPGETLPECAVRETREEVGLDVALGVPLPAIRYDVKSGPKVVYYWAAEVSAAPVPDGDEVDRCEWVSARKARKWLTNTSDIEPLDALVAAHEAGTLATTPYVVVRHAKAKPRSSWTKAEGERPLAATGQRQAWAVCRLLRCWGALKLASSPWKRCVQTMSPLVHAQDGKLKLLKNITEAEAGRRPHKATQSFEKLLDKRVPAAVCTHRPVLPIAIELLRQRSTAQVAACLPESDPYLRPGAAIVAQQARNGRIVSIEVVESYDD</sequence>
<evidence type="ECO:0000259" key="2">
    <source>
        <dbReference type="PROSITE" id="PS51462"/>
    </source>
</evidence>
<dbReference type="EMBL" id="BAABCJ010000001">
    <property type="protein sequence ID" value="GAA3698700.1"/>
    <property type="molecule type" value="Genomic_DNA"/>
</dbReference>